<dbReference type="EMBL" id="JACXAH010000014">
    <property type="protein sequence ID" value="MBD1372875.1"/>
    <property type="molecule type" value="Genomic_DNA"/>
</dbReference>
<comment type="subcellular location">
    <subcellularLocation>
        <location evidence="9">Cytoplasm</location>
    </subcellularLocation>
</comment>
<dbReference type="InterPro" id="IPR002300">
    <property type="entry name" value="aa-tRNA-synth_Ia"/>
</dbReference>
<feature type="short sequence motif" description="'KMSKS' region" evidence="9">
    <location>
        <begin position="579"/>
        <end position="583"/>
    </location>
</feature>
<keyword evidence="3 9" id="KW-0436">Ligase</keyword>
<gene>
    <name evidence="9" type="primary">leuS</name>
    <name evidence="15" type="ORF">IC620_10955</name>
</gene>
<reference evidence="15" key="1">
    <citation type="submission" date="2020-09" db="EMBL/GenBank/DDBJ databases">
        <title>A novel bacterium of genus Hazenella, isolated from South China Sea.</title>
        <authorList>
            <person name="Huang H."/>
            <person name="Mo K."/>
            <person name="Hu Y."/>
        </authorList>
    </citation>
    <scope>NUCLEOTIDE SEQUENCE</scope>
    <source>
        <strain evidence="15">IB182357</strain>
    </source>
</reference>
<comment type="caution">
    <text evidence="9">Lacks conserved residue(s) required for the propagation of feature annotation.</text>
</comment>
<dbReference type="Gene3D" id="3.40.50.620">
    <property type="entry name" value="HUPs"/>
    <property type="match status" value="2"/>
</dbReference>
<dbReference type="GO" id="GO:0002161">
    <property type="term" value="F:aminoacyl-tRNA deacylase activity"/>
    <property type="evidence" value="ECO:0007669"/>
    <property type="project" value="InterPro"/>
</dbReference>
<evidence type="ECO:0000259" key="14">
    <source>
        <dbReference type="Pfam" id="PF13603"/>
    </source>
</evidence>
<dbReference type="GO" id="GO:0005524">
    <property type="term" value="F:ATP binding"/>
    <property type="evidence" value="ECO:0007669"/>
    <property type="project" value="UniProtKB-UniRule"/>
</dbReference>
<dbReference type="CDD" id="cd07958">
    <property type="entry name" value="Anticodon_Ia_Leu_BEm"/>
    <property type="match status" value="1"/>
</dbReference>
<dbReference type="FunFam" id="1.10.730.10:FF:000011">
    <property type="entry name" value="Leucine--tRNA ligase chloroplastic/mitochondrial"/>
    <property type="match status" value="1"/>
</dbReference>
<evidence type="ECO:0000259" key="12">
    <source>
        <dbReference type="Pfam" id="PF08264"/>
    </source>
</evidence>
<evidence type="ECO:0000256" key="6">
    <source>
        <dbReference type="ARBA" id="ARBA00022917"/>
    </source>
</evidence>
<dbReference type="Pfam" id="PF00133">
    <property type="entry name" value="tRNA-synt_1"/>
    <property type="match status" value="1"/>
</dbReference>
<keyword evidence="16" id="KW-1185">Reference proteome</keyword>
<dbReference type="SUPFAM" id="SSF47323">
    <property type="entry name" value="Anticodon-binding domain of a subclass of class I aminoacyl-tRNA synthetases"/>
    <property type="match status" value="1"/>
</dbReference>
<dbReference type="InterPro" id="IPR001412">
    <property type="entry name" value="aa-tRNA-synth_I_CS"/>
</dbReference>
<comment type="catalytic activity">
    <reaction evidence="8 9">
        <text>tRNA(Leu) + L-leucine + ATP = L-leucyl-tRNA(Leu) + AMP + diphosphate</text>
        <dbReference type="Rhea" id="RHEA:11688"/>
        <dbReference type="Rhea" id="RHEA-COMP:9613"/>
        <dbReference type="Rhea" id="RHEA-COMP:9622"/>
        <dbReference type="ChEBI" id="CHEBI:30616"/>
        <dbReference type="ChEBI" id="CHEBI:33019"/>
        <dbReference type="ChEBI" id="CHEBI:57427"/>
        <dbReference type="ChEBI" id="CHEBI:78442"/>
        <dbReference type="ChEBI" id="CHEBI:78494"/>
        <dbReference type="ChEBI" id="CHEBI:456215"/>
        <dbReference type="EC" id="6.1.1.4"/>
    </reaction>
</comment>
<evidence type="ECO:0000256" key="5">
    <source>
        <dbReference type="ARBA" id="ARBA00022840"/>
    </source>
</evidence>
<dbReference type="GO" id="GO:0006429">
    <property type="term" value="P:leucyl-tRNA aminoacylation"/>
    <property type="evidence" value="ECO:0007669"/>
    <property type="project" value="UniProtKB-UniRule"/>
</dbReference>
<dbReference type="GO" id="GO:0005829">
    <property type="term" value="C:cytosol"/>
    <property type="evidence" value="ECO:0007669"/>
    <property type="project" value="TreeGrafter"/>
</dbReference>
<comment type="similarity">
    <text evidence="1 9 10">Belongs to the class-I aminoacyl-tRNA synthetase family.</text>
</comment>
<keyword evidence="6 9" id="KW-0648">Protein biosynthesis</keyword>
<evidence type="ECO:0000256" key="3">
    <source>
        <dbReference type="ARBA" id="ARBA00022598"/>
    </source>
</evidence>
<dbReference type="FunFam" id="3.40.50.620:FF:000003">
    <property type="entry name" value="Leucine--tRNA ligase"/>
    <property type="match status" value="1"/>
</dbReference>
<keyword evidence="4 9" id="KW-0547">Nucleotide-binding</keyword>
<dbReference type="AlphaFoldDB" id="A0A926NCI7"/>
<dbReference type="SUPFAM" id="SSF52374">
    <property type="entry name" value="Nucleotidylyl transferase"/>
    <property type="match status" value="1"/>
</dbReference>
<keyword evidence="7 9" id="KW-0030">Aminoacyl-tRNA synthetase</keyword>
<dbReference type="Pfam" id="PF08264">
    <property type="entry name" value="Anticodon_1"/>
    <property type="match status" value="1"/>
</dbReference>
<dbReference type="InterPro" id="IPR025709">
    <property type="entry name" value="Leu_tRNA-synth_edit"/>
</dbReference>
<dbReference type="InterPro" id="IPR009008">
    <property type="entry name" value="Val/Leu/Ile-tRNA-synth_edit"/>
</dbReference>
<dbReference type="GO" id="GO:0004823">
    <property type="term" value="F:leucine-tRNA ligase activity"/>
    <property type="evidence" value="ECO:0007669"/>
    <property type="project" value="UniProtKB-UniRule"/>
</dbReference>
<feature type="domain" description="Methionyl/Leucyl tRNA synthetase" evidence="13">
    <location>
        <begin position="40"/>
        <end position="182"/>
    </location>
</feature>
<protein>
    <recommendedName>
        <fullName evidence="9">Leucine--tRNA ligase</fullName>
        <ecNumber evidence="9">6.1.1.4</ecNumber>
    </recommendedName>
    <alternativeName>
        <fullName evidence="9">Leucyl-tRNA synthetase</fullName>
        <shortName evidence="9">LeuRS</shortName>
    </alternativeName>
</protein>
<dbReference type="SUPFAM" id="SSF50677">
    <property type="entry name" value="ValRS/IleRS/LeuRS editing domain"/>
    <property type="match status" value="1"/>
</dbReference>
<dbReference type="PRINTS" id="PR00985">
    <property type="entry name" value="TRNASYNTHLEU"/>
</dbReference>
<evidence type="ECO:0000256" key="4">
    <source>
        <dbReference type="ARBA" id="ARBA00022741"/>
    </source>
</evidence>
<evidence type="ECO:0000259" key="13">
    <source>
        <dbReference type="Pfam" id="PF09334"/>
    </source>
</evidence>
<dbReference type="FunFam" id="3.40.50.620:FF:000100">
    <property type="entry name" value="probable leucine--tRNA ligase, mitochondrial"/>
    <property type="match status" value="1"/>
</dbReference>
<dbReference type="InterPro" id="IPR014729">
    <property type="entry name" value="Rossmann-like_a/b/a_fold"/>
</dbReference>
<dbReference type="NCBIfam" id="TIGR00396">
    <property type="entry name" value="leuS_bact"/>
    <property type="match status" value="1"/>
</dbReference>
<dbReference type="Proteomes" id="UP000661691">
    <property type="component" value="Unassembled WGS sequence"/>
</dbReference>
<dbReference type="InterPro" id="IPR009080">
    <property type="entry name" value="tRNAsynth_Ia_anticodon-bd"/>
</dbReference>
<keyword evidence="5 9" id="KW-0067">ATP-binding</keyword>
<dbReference type="PANTHER" id="PTHR43740:SF2">
    <property type="entry name" value="LEUCINE--TRNA LIGASE, MITOCHONDRIAL"/>
    <property type="match status" value="1"/>
</dbReference>
<evidence type="ECO:0000256" key="7">
    <source>
        <dbReference type="ARBA" id="ARBA00023146"/>
    </source>
</evidence>
<evidence type="ECO:0000256" key="9">
    <source>
        <dbReference type="HAMAP-Rule" id="MF_00049"/>
    </source>
</evidence>
<accession>A0A926NCI7</accession>
<dbReference type="HAMAP" id="MF_00049_B">
    <property type="entry name" value="Leu_tRNA_synth_B"/>
    <property type="match status" value="1"/>
</dbReference>
<dbReference type="PANTHER" id="PTHR43740">
    <property type="entry name" value="LEUCYL-TRNA SYNTHETASE"/>
    <property type="match status" value="1"/>
</dbReference>
<dbReference type="Gene3D" id="1.10.730.10">
    <property type="entry name" value="Isoleucyl-tRNA Synthetase, Domain 1"/>
    <property type="match status" value="1"/>
</dbReference>
<evidence type="ECO:0000256" key="8">
    <source>
        <dbReference type="ARBA" id="ARBA00047469"/>
    </source>
</evidence>
<feature type="domain" description="Leucyl-tRNA synthetase editing" evidence="14">
    <location>
        <begin position="221"/>
        <end position="405"/>
    </location>
</feature>
<dbReference type="Pfam" id="PF09334">
    <property type="entry name" value="tRNA-synt_1g"/>
    <property type="match status" value="1"/>
</dbReference>
<dbReference type="Gene3D" id="3.10.20.590">
    <property type="match status" value="1"/>
</dbReference>
<feature type="domain" description="Methionyl/Valyl/Leucyl/Isoleucyl-tRNA synthetase anticodon-binding" evidence="12">
    <location>
        <begin position="661"/>
        <end position="781"/>
    </location>
</feature>
<dbReference type="Pfam" id="PF13603">
    <property type="entry name" value="tRNA-synt_1_2"/>
    <property type="match status" value="1"/>
</dbReference>
<evidence type="ECO:0000313" key="15">
    <source>
        <dbReference type="EMBL" id="MBD1372875.1"/>
    </source>
</evidence>
<dbReference type="InterPro" id="IPR002302">
    <property type="entry name" value="Leu-tRNA-ligase"/>
</dbReference>
<dbReference type="InterPro" id="IPR015413">
    <property type="entry name" value="Methionyl/Leucyl_tRNA_Synth"/>
</dbReference>
<evidence type="ECO:0000313" key="16">
    <source>
        <dbReference type="Proteomes" id="UP000661691"/>
    </source>
</evidence>
<evidence type="ECO:0000256" key="1">
    <source>
        <dbReference type="ARBA" id="ARBA00005594"/>
    </source>
</evidence>
<sequence>MNAYQPRDIETKWQQRWAETQLYKTDEDPSKPKYYALEQFPYPSGEGLHMGHTRVYSIGDVVARFYRMNGYRVLHPMGADAFGLPAENAAIQRGVAPRDWTLKNMERIREEQKKVGASYDWDRYFGSCTPDYYKFTQWLFLLFYERGLAYRKQAMVNWCPTCSTVLANEQVEDGKCWRCDAEVIKKELEQWFLRITDYAERLLNDLDQLTEWPERVVAMQRNWIGKSEGAHVTFVIPELEDITVFTTRPDTLYGVSYMVVAPEHPLLPQLIAGKENEEVIQQFVTEMNKQSEMERTASDADKIGYFTGSYAVHPLTGEQVPIWVANYVLMDYGTGAVMGVPAHDERDFQFAQKYSLPIRHVIKPVDGVIENPDTTVYTDEGVLFESGPFNGMLKQEAITAISLHLEEKGLGGKMTNYRLRDWLISRQRYWGAPIPMVYCDDCGVVPVPKEELPVQLPEDVVFTGKENPITTSRAFLETSCPQCGGKARRETDTMDTFMDSSWYFFRFTDAANDELPFAPEKVNQWMQVDEYIGGIEHAILHLLYSRFFTKVLYDAGMVNVSEPFKSLLTQGMVLKDGFKMSKSKGNVVSPLEIIDQYGADTARLFILFAAPPDRDLDWNDSGVEGSYRFLGRVWRLFEQHHQLLQSEIQPAGSLDKDAKDLNRLLHQTIKKVTEDIKDRSQFNTAISSMMELVNGMYTYPEHADQGIMKDALQKLVIMLAPFVPHITEEIWEQMGHTDSIHLQPWPNFNPDALVQDEVEIVIQLNGKVKERCTVPAKASKEEIETTVMDQPKVQGLLEGKTIRKVIVIPGRLVNIVAN</sequence>
<dbReference type="CDD" id="cd00812">
    <property type="entry name" value="LeuRS_core"/>
    <property type="match status" value="1"/>
</dbReference>
<dbReference type="InterPro" id="IPR013155">
    <property type="entry name" value="M/V/L/I-tRNA-synth_anticd-bd"/>
</dbReference>
<evidence type="ECO:0000256" key="10">
    <source>
        <dbReference type="RuleBase" id="RU363035"/>
    </source>
</evidence>
<comment type="caution">
    <text evidence="15">The sequence shown here is derived from an EMBL/GenBank/DDBJ whole genome shotgun (WGS) entry which is preliminary data.</text>
</comment>
<feature type="binding site" evidence="9">
    <location>
        <position position="582"/>
    </location>
    <ligand>
        <name>ATP</name>
        <dbReference type="ChEBI" id="CHEBI:30616"/>
    </ligand>
</feature>
<proteinExistence type="inferred from homology"/>
<evidence type="ECO:0000259" key="11">
    <source>
        <dbReference type="Pfam" id="PF00133"/>
    </source>
</evidence>
<dbReference type="RefSeq" id="WP_191142196.1">
    <property type="nucleotide sequence ID" value="NZ_JACXAH010000014.1"/>
</dbReference>
<organism evidence="15 16">
    <name type="scientific">Polycladospora coralii</name>
    <dbReference type="NCBI Taxonomy" id="2771432"/>
    <lineage>
        <taxon>Bacteria</taxon>
        <taxon>Bacillati</taxon>
        <taxon>Bacillota</taxon>
        <taxon>Bacilli</taxon>
        <taxon>Bacillales</taxon>
        <taxon>Thermoactinomycetaceae</taxon>
        <taxon>Polycladospora</taxon>
    </lineage>
</organism>
<dbReference type="PROSITE" id="PS00178">
    <property type="entry name" value="AA_TRNA_LIGASE_I"/>
    <property type="match status" value="1"/>
</dbReference>
<name>A0A926NCI7_9BACL</name>
<keyword evidence="2 9" id="KW-0963">Cytoplasm</keyword>
<feature type="domain" description="Aminoacyl-tRNA synthetase class Ia" evidence="11">
    <location>
        <begin position="413"/>
        <end position="618"/>
    </location>
</feature>
<dbReference type="EC" id="6.1.1.4" evidence="9"/>
<evidence type="ECO:0000256" key="2">
    <source>
        <dbReference type="ARBA" id="ARBA00022490"/>
    </source>
</evidence>
<dbReference type="FunFam" id="3.10.20.590:FF:000001">
    <property type="entry name" value="Leucine--tRNA ligase"/>
    <property type="match status" value="1"/>
</dbReference>